<sequence length="451" mass="51415">MKGRQAEDDDDLAADYTKLEALVQQVQGDQVDHVMEELSVLSLENKSQLVRKWARETIVDGLQVHLKLPPITSSSLVPASLQMQYNVVKQQILLLIERPEPILPQVMTKLQQVLVNEVKETALFVELVDCLLRHHIVDDMTPSFEVRVLENQSTLSLQARFQLWQTFPSLWELQMTDWLRHAHLTPLLDMKDIIWAQDAKIFASSYAMHQHLVCLHACQRSMAVYPTYRLLEFVQTLASCLPNRPRRHYASICKLDNVSPSMFWQLAQDTNAIHTASVDFLTQANTEACEFVGIVFAIQCVQTLARIVPFLKAMATALKDGNQLFLWLQQERVQAAEFSSMTAYMLVVWMSTDANCIPMALECLQYLFQLPPPASITKRTYQVNLIGVFLGAVENSPTNSSVRESPAIAAQFSNMLRLMQVDPDVHLSTEWIRHAEDRWRQPKLPDSSSGR</sequence>
<evidence type="ECO:0000313" key="2">
    <source>
        <dbReference type="Proteomes" id="UP000481153"/>
    </source>
</evidence>
<protein>
    <submittedName>
        <fullName evidence="1">Uncharacterized protein</fullName>
    </submittedName>
</protein>
<keyword evidence="2" id="KW-1185">Reference proteome</keyword>
<reference evidence="1 2" key="1">
    <citation type="submission" date="2019-07" db="EMBL/GenBank/DDBJ databases">
        <title>Genomics analysis of Aphanomyces spp. identifies a new class of oomycete effector associated with host adaptation.</title>
        <authorList>
            <person name="Gaulin E."/>
        </authorList>
    </citation>
    <scope>NUCLEOTIDE SEQUENCE [LARGE SCALE GENOMIC DNA]</scope>
    <source>
        <strain evidence="1 2">ATCC 201684</strain>
    </source>
</reference>
<dbReference type="EMBL" id="VJMJ01000153">
    <property type="protein sequence ID" value="KAF0730652.1"/>
    <property type="molecule type" value="Genomic_DNA"/>
</dbReference>
<proteinExistence type="predicted"/>
<organism evidence="1 2">
    <name type="scientific">Aphanomyces euteiches</name>
    <dbReference type="NCBI Taxonomy" id="100861"/>
    <lineage>
        <taxon>Eukaryota</taxon>
        <taxon>Sar</taxon>
        <taxon>Stramenopiles</taxon>
        <taxon>Oomycota</taxon>
        <taxon>Saprolegniomycetes</taxon>
        <taxon>Saprolegniales</taxon>
        <taxon>Verrucalvaceae</taxon>
        <taxon>Aphanomyces</taxon>
    </lineage>
</organism>
<dbReference type="AlphaFoldDB" id="A0A6G0WT85"/>
<dbReference type="Proteomes" id="UP000481153">
    <property type="component" value="Unassembled WGS sequence"/>
</dbReference>
<gene>
    <name evidence="1" type="ORF">Ae201684_012071</name>
</gene>
<accession>A0A6G0WT85</accession>
<comment type="caution">
    <text evidence="1">The sequence shown here is derived from an EMBL/GenBank/DDBJ whole genome shotgun (WGS) entry which is preliminary data.</text>
</comment>
<dbReference type="VEuPathDB" id="FungiDB:AeMF1_013137"/>
<name>A0A6G0WT85_9STRA</name>
<evidence type="ECO:0000313" key="1">
    <source>
        <dbReference type="EMBL" id="KAF0730652.1"/>
    </source>
</evidence>